<dbReference type="PANTHER" id="PTHR43774">
    <property type="entry name" value="PEPTIDE METHIONINE SULFOXIDE REDUCTASE"/>
    <property type="match status" value="1"/>
</dbReference>
<feature type="chain" id="PRO_5045328748" description="Peptide methionine sulfoxide reductase MsrA" evidence="5">
    <location>
        <begin position="19"/>
        <end position="206"/>
    </location>
</feature>
<comment type="function">
    <text evidence="4">Has an important function as a repair enzyme for proteins that have been inactivated by oxidation. Catalyzes the reversible oxidation-reduction of methionine sulfoxide in proteins to methionine.</text>
</comment>
<comment type="catalytic activity">
    <reaction evidence="2 4">
        <text>L-methionyl-[protein] + [thioredoxin]-disulfide + H2O = L-methionyl-(S)-S-oxide-[protein] + [thioredoxin]-dithiol</text>
        <dbReference type="Rhea" id="RHEA:14217"/>
        <dbReference type="Rhea" id="RHEA-COMP:10698"/>
        <dbReference type="Rhea" id="RHEA-COMP:10700"/>
        <dbReference type="Rhea" id="RHEA-COMP:12313"/>
        <dbReference type="Rhea" id="RHEA-COMP:12315"/>
        <dbReference type="ChEBI" id="CHEBI:15377"/>
        <dbReference type="ChEBI" id="CHEBI:16044"/>
        <dbReference type="ChEBI" id="CHEBI:29950"/>
        <dbReference type="ChEBI" id="CHEBI:44120"/>
        <dbReference type="ChEBI" id="CHEBI:50058"/>
        <dbReference type="EC" id="1.8.4.11"/>
    </reaction>
</comment>
<reference evidence="7 8" key="1">
    <citation type="submission" date="2022-01" db="EMBL/GenBank/DDBJ databases">
        <title>Labilibaculum sp. nov, a marine bacterium isolated from Antarctica.</title>
        <authorList>
            <person name="Dai W."/>
        </authorList>
    </citation>
    <scope>NUCLEOTIDE SEQUENCE [LARGE SCALE GENOMIC DNA]</scope>
    <source>
        <strain evidence="7 8">DW002</strain>
    </source>
</reference>
<comment type="catalytic activity">
    <reaction evidence="3 4">
        <text>[thioredoxin]-disulfide + L-methionine + H2O = L-methionine (S)-S-oxide + [thioredoxin]-dithiol</text>
        <dbReference type="Rhea" id="RHEA:19993"/>
        <dbReference type="Rhea" id="RHEA-COMP:10698"/>
        <dbReference type="Rhea" id="RHEA-COMP:10700"/>
        <dbReference type="ChEBI" id="CHEBI:15377"/>
        <dbReference type="ChEBI" id="CHEBI:29950"/>
        <dbReference type="ChEBI" id="CHEBI:50058"/>
        <dbReference type="ChEBI" id="CHEBI:57844"/>
        <dbReference type="ChEBI" id="CHEBI:58772"/>
        <dbReference type="EC" id="1.8.4.11"/>
    </reaction>
</comment>
<dbReference type="NCBIfam" id="TIGR00401">
    <property type="entry name" value="msrA"/>
    <property type="match status" value="1"/>
</dbReference>
<feature type="domain" description="Peptide methionine sulphoxide reductase MsrA" evidence="6">
    <location>
        <begin position="34"/>
        <end position="184"/>
    </location>
</feature>
<evidence type="ECO:0000256" key="2">
    <source>
        <dbReference type="ARBA" id="ARBA00047806"/>
    </source>
</evidence>
<evidence type="ECO:0000313" key="7">
    <source>
        <dbReference type="EMBL" id="MDE5420285.1"/>
    </source>
</evidence>
<dbReference type="Gene3D" id="3.30.1060.10">
    <property type="entry name" value="Peptide methionine sulphoxide reductase MsrA"/>
    <property type="match status" value="1"/>
</dbReference>
<dbReference type="EMBL" id="JAKJSC010000009">
    <property type="protein sequence ID" value="MDE5420285.1"/>
    <property type="molecule type" value="Genomic_DNA"/>
</dbReference>
<feature type="active site" evidence="4">
    <location>
        <position position="40"/>
    </location>
</feature>
<dbReference type="EC" id="1.8.4.11" evidence="4"/>
<keyword evidence="1 4" id="KW-0560">Oxidoreductase</keyword>
<evidence type="ECO:0000259" key="6">
    <source>
        <dbReference type="Pfam" id="PF01625"/>
    </source>
</evidence>
<gene>
    <name evidence="4 7" type="primary">msrA</name>
    <name evidence="7" type="ORF">L3049_20015</name>
</gene>
<keyword evidence="5" id="KW-0732">Signal</keyword>
<evidence type="ECO:0000256" key="1">
    <source>
        <dbReference type="ARBA" id="ARBA00023002"/>
    </source>
</evidence>
<dbReference type="InterPro" id="IPR002569">
    <property type="entry name" value="Met_Sox_Rdtase_MsrA_dom"/>
</dbReference>
<dbReference type="SUPFAM" id="SSF55068">
    <property type="entry name" value="Peptide methionine sulfoxide reductase"/>
    <property type="match status" value="1"/>
</dbReference>
<protein>
    <recommendedName>
        <fullName evidence="4">Peptide methionine sulfoxide reductase MsrA</fullName>
        <shortName evidence="4">Protein-methionine-S-oxide reductase</shortName>
        <ecNumber evidence="4">1.8.4.11</ecNumber>
    </recommendedName>
    <alternativeName>
        <fullName evidence="4">Peptide-methionine (S)-S-oxide reductase</fullName>
        <shortName evidence="4">Peptide Met(O) reductase</shortName>
    </alternativeName>
</protein>
<dbReference type="RefSeq" id="WP_275111616.1">
    <property type="nucleotide sequence ID" value="NZ_JAKJSC010000009.1"/>
</dbReference>
<sequence length="206" mass="23656">MKKMILLYCILLSGFVNANNTMSEKNKEDKYELATFGAGCFWCVEAIFQELKGVESVVSGYMGGNGETTYKEVCTGQTGHAEVCQIKFNPRIISFEELLEIFWQVHDPTTLNRQGADVGTQYRSAIFYHSEEQKNISESIKAKLNESGAWDNPIITEISIKSKFYKAENYHQDYFNSNSNQPYCSMVIKPKQDKFKKAFKHRLKNH</sequence>
<comment type="caution">
    <text evidence="7">The sequence shown here is derived from an EMBL/GenBank/DDBJ whole genome shotgun (WGS) entry which is preliminary data.</text>
</comment>
<comment type="similarity">
    <text evidence="4">Belongs to the MsrA Met sulfoxide reductase family.</text>
</comment>
<organism evidence="7 8">
    <name type="scientific">Paralabilibaculum antarcticum</name>
    <dbReference type="NCBI Taxonomy" id="2912572"/>
    <lineage>
        <taxon>Bacteria</taxon>
        <taxon>Pseudomonadati</taxon>
        <taxon>Bacteroidota</taxon>
        <taxon>Bacteroidia</taxon>
        <taxon>Marinilabiliales</taxon>
        <taxon>Marinifilaceae</taxon>
        <taxon>Paralabilibaculum</taxon>
    </lineage>
</organism>
<dbReference type="HAMAP" id="MF_01401">
    <property type="entry name" value="MsrA"/>
    <property type="match status" value="1"/>
</dbReference>
<feature type="signal peptide" evidence="5">
    <location>
        <begin position="1"/>
        <end position="18"/>
    </location>
</feature>
<evidence type="ECO:0000256" key="4">
    <source>
        <dbReference type="HAMAP-Rule" id="MF_01401"/>
    </source>
</evidence>
<dbReference type="PANTHER" id="PTHR43774:SF1">
    <property type="entry name" value="PEPTIDE METHIONINE SULFOXIDE REDUCTASE MSRA 2"/>
    <property type="match status" value="1"/>
</dbReference>
<dbReference type="InterPro" id="IPR036509">
    <property type="entry name" value="Met_Sox_Rdtase_MsrA_sf"/>
</dbReference>
<dbReference type="Proteomes" id="UP001528920">
    <property type="component" value="Unassembled WGS sequence"/>
</dbReference>
<evidence type="ECO:0000313" key="8">
    <source>
        <dbReference type="Proteomes" id="UP001528920"/>
    </source>
</evidence>
<accession>A0ABT5VYD6</accession>
<evidence type="ECO:0000256" key="5">
    <source>
        <dbReference type="SAM" id="SignalP"/>
    </source>
</evidence>
<name>A0ABT5VYD6_9BACT</name>
<dbReference type="Pfam" id="PF01625">
    <property type="entry name" value="PMSR"/>
    <property type="match status" value="1"/>
</dbReference>
<keyword evidence="8" id="KW-1185">Reference proteome</keyword>
<evidence type="ECO:0000256" key="3">
    <source>
        <dbReference type="ARBA" id="ARBA00048782"/>
    </source>
</evidence>
<proteinExistence type="inferred from homology"/>
<dbReference type="GO" id="GO:0008113">
    <property type="term" value="F:peptide-methionine (S)-S-oxide reductase activity"/>
    <property type="evidence" value="ECO:0007669"/>
    <property type="project" value="UniProtKB-EC"/>
</dbReference>